<evidence type="ECO:0000313" key="3">
    <source>
        <dbReference type="Proteomes" id="UP000326912"/>
    </source>
</evidence>
<reference evidence="2 3" key="1">
    <citation type="submission" date="2019-10" db="EMBL/GenBank/DDBJ databases">
        <title>Dictyobacter vulcani sp. nov., within the class Ktedonobacteria, isolated from soil of volcanic Mt. Zao.</title>
        <authorList>
            <person name="Zheng Y."/>
            <person name="Wang C.M."/>
            <person name="Sakai Y."/>
            <person name="Abe K."/>
            <person name="Yokota A."/>
            <person name="Yabe S."/>
        </authorList>
    </citation>
    <scope>NUCLEOTIDE SEQUENCE [LARGE SCALE GENOMIC DNA]</scope>
    <source>
        <strain evidence="2 3">W12</strain>
    </source>
</reference>
<feature type="domain" description="FHA" evidence="1">
    <location>
        <begin position="32"/>
        <end position="56"/>
    </location>
</feature>
<name>A0A5J4KQK0_9CHLR</name>
<keyword evidence="3" id="KW-1185">Reference proteome</keyword>
<comment type="caution">
    <text evidence="2">The sequence shown here is derived from an EMBL/GenBank/DDBJ whole genome shotgun (WGS) entry which is preliminary data.</text>
</comment>
<evidence type="ECO:0000313" key="2">
    <source>
        <dbReference type="EMBL" id="GER89472.1"/>
    </source>
</evidence>
<sequence>MGIVQKPFAEAAVRFLDGPLAEKVIFLDKPIISLGRDAQNDIVVSDPRVSRHHAVFVGLVIRGLLKISLKIIRLPLMSSGYNRGRFTIIVW</sequence>
<dbReference type="AlphaFoldDB" id="A0A5J4KQK0"/>
<dbReference type="Gene3D" id="2.60.200.20">
    <property type="match status" value="1"/>
</dbReference>
<dbReference type="Pfam" id="PF00498">
    <property type="entry name" value="FHA"/>
    <property type="match status" value="1"/>
</dbReference>
<dbReference type="InterPro" id="IPR008984">
    <property type="entry name" value="SMAD_FHA_dom_sf"/>
</dbReference>
<dbReference type="EMBL" id="BKZW01000001">
    <property type="protein sequence ID" value="GER89472.1"/>
    <property type="molecule type" value="Genomic_DNA"/>
</dbReference>
<dbReference type="Proteomes" id="UP000326912">
    <property type="component" value="Unassembled WGS sequence"/>
</dbReference>
<dbReference type="CDD" id="cd00060">
    <property type="entry name" value="FHA"/>
    <property type="match status" value="1"/>
</dbReference>
<organism evidence="2 3">
    <name type="scientific">Dictyobacter vulcani</name>
    <dbReference type="NCBI Taxonomy" id="2607529"/>
    <lineage>
        <taxon>Bacteria</taxon>
        <taxon>Bacillati</taxon>
        <taxon>Chloroflexota</taxon>
        <taxon>Ktedonobacteria</taxon>
        <taxon>Ktedonobacterales</taxon>
        <taxon>Dictyobacteraceae</taxon>
        <taxon>Dictyobacter</taxon>
    </lineage>
</organism>
<proteinExistence type="predicted"/>
<accession>A0A5J4KQK0</accession>
<dbReference type="PROSITE" id="PS50006">
    <property type="entry name" value="FHA_DOMAIN"/>
    <property type="match status" value="1"/>
</dbReference>
<protein>
    <recommendedName>
        <fullName evidence="1">FHA domain-containing protein</fullName>
    </recommendedName>
</protein>
<gene>
    <name evidence="2" type="ORF">KDW_36340</name>
</gene>
<dbReference type="InterPro" id="IPR000253">
    <property type="entry name" value="FHA_dom"/>
</dbReference>
<evidence type="ECO:0000259" key="1">
    <source>
        <dbReference type="PROSITE" id="PS50006"/>
    </source>
</evidence>
<dbReference type="RefSeq" id="WP_162005341.1">
    <property type="nucleotide sequence ID" value="NZ_BKZW01000001.1"/>
</dbReference>
<dbReference type="SUPFAM" id="SSF49879">
    <property type="entry name" value="SMAD/FHA domain"/>
    <property type="match status" value="1"/>
</dbReference>